<dbReference type="SUPFAM" id="SSF54695">
    <property type="entry name" value="POZ domain"/>
    <property type="match status" value="1"/>
</dbReference>
<dbReference type="InterPro" id="IPR045005">
    <property type="entry name" value="BPM1-6"/>
</dbReference>
<dbReference type="PROSITE" id="PS50097">
    <property type="entry name" value="BTB"/>
    <property type="match status" value="1"/>
</dbReference>
<dbReference type="Pfam" id="PF00651">
    <property type="entry name" value="BTB"/>
    <property type="match status" value="2"/>
</dbReference>
<gene>
    <name evidence="2" type="primary">Tdpoz4_36</name>
    <name evidence="2" type="ORF">TNIN_345471</name>
</gene>
<dbReference type="InterPro" id="IPR002083">
    <property type="entry name" value="MATH/TRAF_dom"/>
</dbReference>
<dbReference type="Gene3D" id="2.60.210.10">
    <property type="entry name" value="Apoptosis, Tumor Necrosis Factor Receptor Associated Protein 2, Chain A"/>
    <property type="match status" value="1"/>
</dbReference>
<evidence type="ECO:0000313" key="3">
    <source>
        <dbReference type="Proteomes" id="UP000886998"/>
    </source>
</evidence>
<dbReference type="SMART" id="SM00225">
    <property type="entry name" value="BTB"/>
    <property type="match status" value="1"/>
</dbReference>
<dbReference type="EMBL" id="BMAV01018634">
    <property type="protein sequence ID" value="GFY71141.1"/>
    <property type="molecule type" value="Genomic_DNA"/>
</dbReference>
<dbReference type="GO" id="GO:0016567">
    <property type="term" value="P:protein ubiquitination"/>
    <property type="evidence" value="ECO:0007669"/>
    <property type="project" value="InterPro"/>
</dbReference>
<protein>
    <submittedName>
        <fullName evidence="2">TD and POZ domain-containing protein 4</fullName>
    </submittedName>
</protein>
<evidence type="ECO:0000313" key="2">
    <source>
        <dbReference type="EMBL" id="GFY71141.1"/>
    </source>
</evidence>
<comment type="caution">
    <text evidence="2">The sequence shown here is derived from an EMBL/GenBank/DDBJ whole genome shotgun (WGS) entry which is preliminary data.</text>
</comment>
<feature type="domain" description="BTB" evidence="1">
    <location>
        <begin position="325"/>
        <end position="423"/>
    </location>
</feature>
<dbReference type="Gene3D" id="3.30.710.10">
    <property type="entry name" value="Potassium Channel Kv1.1, Chain A"/>
    <property type="match status" value="1"/>
</dbReference>
<dbReference type="CDD" id="cd00121">
    <property type="entry name" value="MATH"/>
    <property type="match status" value="1"/>
</dbReference>
<dbReference type="OrthoDB" id="6412608at2759"/>
<dbReference type="InterPro" id="IPR008974">
    <property type="entry name" value="TRAF-like"/>
</dbReference>
<accession>A0A8X6YE05</accession>
<dbReference type="Proteomes" id="UP000886998">
    <property type="component" value="Unassembled WGS sequence"/>
</dbReference>
<reference evidence="2" key="1">
    <citation type="submission" date="2020-08" db="EMBL/GenBank/DDBJ databases">
        <title>Multicomponent nature underlies the extraordinary mechanical properties of spider dragline silk.</title>
        <authorList>
            <person name="Kono N."/>
            <person name="Nakamura H."/>
            <person name="Mori M."/>
            <person name="Yoshida Y."/>
            <person name="Ohtoshi R."/>
            <person name="Malay A.D."/>
            <person name="Moran D.A.P."/>
            <person name="Tomita M."/>
            <person name="Numata K."/>
            <person name="Arakawa K."/>
        </authorList>
    </citation>
    <scope>NUCLEOTIDE SEQUENCE</scope>
</reference>
<keyword evidence="3" id="KW-1185">Reference proteome</keyword>
<name>A0A8X6YE05_9ARAC</name>
<dbReference type="SUPFAM" id="SSF49599">
    <property type="entry name" value="TRAF domain-like"/>
    <property type="match status" value="1"/>
</dbReference>
<dbReference type="InterPro" id="IPR000210">
    <property type="entry name" value="BTB/POZ_dom"/>
</dbReference>
<dbReference type="PANTHER" id="PTHR26379:SF440">
    <property type="entry name" value="MATH DOMAIN-CONTAINING PROTEIN"/>
    <property type="match status" value="1"/>
</dbReference>
<dbReference type="AlphaFoldDB" id="A0A8X6YE05"/>
<dbReference type="PANTHER" id="PTHR26379">
    <property type="entry name" value="BTB/POZ AND MATH DOMAIN-CONTAINING PROTEIN 1"/>
    <property type="match status" value="1"/>
</dbReference>
<proteinExistence type="predicted"/>
<organism evidence="2 3">
    <name type="scientific">Trichonephila inaurata madagascariensis</name>
    <dbReference type="NCBI Taxonomy" id="2747483"/>
    <lineage>
        <taxon>Eukaryota</taxon>
        <taxon>Metazoa</taxon>
        <taxon>Ecdysozoa</taxon>
        <taxon>Arthropoda</taxon>
        <taxon>Chelicerata</taxon>
        <taxon>Arachnida</taxon>
        <taxon>Araneae</taxon>
        <taxon>Araneomorphae</taxon>
        <taxon>Entelegynae</taxon>
        <taxon>Araneoidea</taxon>
        <taxon>Nephilidae</taxon>
        <taxon>Trichonephila</taxon>
        <taxon>Trichonephila inaurata</taxon>
    </lineage>
</organism>
<evidence type="ECO:0000259" key="1">
    <source>
        <dbReference type="PROSITE" id="PS50097"/>
    </source>
</evidence>
<dbReference type="InterPro" id="IPR011333">
    <property type="entry name" value="SKP1/BTB/POZ_sf"/>
</dbReference>
<sequence>MVTAVNSEGAFFTYIWVIENFSREFLHIIKSPSFLVERMQKTTWHLILFESSGYIRICIAREATQSGPESIKTTFEFSVLDTSGCPLNNRKQNTNCFKEGDYFDCPFSQVLDEIGKKWNEFLPNGSLTIRFQMWIGERKSSKTDLCFARTVLGLERKAFIWSIREFKSLQPGQKRSIHLNPAIRGGPAPVLSISIRKREQDSVAIDLSTGSGLKGYILEYYISLLDTEGKVSDTFPRIIDFYSRSTENFNVVNISIKKLMTGSYLLNDVLTLKCKYVIRFGVVSSLIEDYRRFSGLAAENVVPDLSVPCCSSYKNFMELYQGVQYDIDLRVGSESFPVHKTFLSIRSSVFRFMFSSGATETRSRMFQPMFSSGATETRSRMFQPLFSRGVKGMRKVVDVYDVDADTLCLLLHYIYTDTVEDLPIDSAISLYTAANRYKLMNLKDRCSTILKEKICKCSIGKILELANSYDDRDIKIAVNHFIFLHRNDVCGWEDMKMSMRFYHIVLLAFVVYSIFKNSP</sequence>
<dbReference type="CDD" id="cd18186">
    <property type="entry name" value="BTB_POZ_ZBTB_KLHL-like"/>
    <property type="match status" value="1"/>
</dbReference>